<dbReference type="PANTHER" id="PTHR12993:SF29">
    <property type="entry name" value="BLR3841 PROTEIN"/>
    <property type="match status" value="1"/>
</dbReference>
<evidence type="ECO:0000313" key="4">
    <source>
        <dbReference type="Proteomes" id="UP000715441"/>
    </source>
</evidence>
<dbReference type="EMBL" id="JAAXLS010000001">
    <property type="protein sequence ID" value="NKQ51362.1"/>
    <property type="molecule type" value="Genomic_DNA"/>
</dbReference>
<dbReference type="Gene3D" id="3.40.50.10320">
    <property type="entry name" value="LmbE-like"/>
    <property type="match status" value="1"/>
</dbReference>
<reference evidence="2 4" key="1">
    <citation type="submission" date="2020-04" db="EMBL/GenBank/DDBJ databases">
        <title>Novel species.</title>
        <authorList>
            <person name="Teo W.F.A."/>
            <person name="Lipun K."/>
            <person name="Srisuk N."/>
            <person name="Duangmal K."/>
        </authorList>
    </citation>
    <scope>NUCLEOTIDE SEQUENCE [LARGE SCALE GENOMIC DNA]</scope>
    <source>
        <strain evidence="2 4">K13G38</strain>
    </source>
</reference>
<dbReference type="PANTHER" id="PTHR12993">
    <property type="entry name" value="N-ACETYLGLUCOSAMINYL-PHOSPHATIDYLINOSITOL DE-N-ACETYLASE-RELATED"/>
    <property type="match status" value="1"/>
</dbReference>
<dbReference type="Proteomes" id="UP000715441">
    <property type="component" value="Unassembled WGS sequence"/>
</dbReference>
<name>A0ABX1IV42_9PSEU</name>
<accession>A0ABX1IV42</accession>
<sequence length="240" mass="26551">MMSLLVVSAHAGDFVWRAAGAIALATARGEPATVVCLTYGERGESAKAWREGHTLDEIKTLRRTEASNAAHVLGADIEFLDAGDYPLLETPELVDRIVHIYRRLNPTIVLTHPLTDPYNNDHPAAARMALQARILAQAPGYNAPGQPLGAPPVFFFEPHQPEQCDFTPNLLLDITNVFDTKHQAMHCLPAQQHMWHYYTDLATRRGTQLTRNAGPNLALPHTTKAEAYMRLYPQVTGELA</sequence>
<dbReference type="Pfam" id="PF02585">
    <property type="entry name" value="PIG-L"/>
    <property type="match status" value="1"/>
</dbReference>
<dbReference type="RefSeq" id="WP_168510198.1">
    <property type="nucleotide sequence ID" value="NZ_JAAXLS010000001.1"/>
</dbReference>
<organism evidence="2 4">
    <name type="scientific">Amycolatopsis acididurans</name>
    <dbReference type="NCBI Taxonomy" id="2724524"/>
    <lineage>
        <taxon>Bacteria</taxon>
        <taxon>Bacillati</taxon>
        <taxon>Actinomycetota</taxon>
        <taxon>Actinomycetes</taxon>
        <taxon>Pseudonocardiales</taxon>
        <taxon>Pseudonocardiaceae</taxon>
        <taxon>Amycolatopsis</taxon>
    </lineage>
</organism>
<evidence type="ECO:0000256" key="1">
    <source>
        <dbReference type="ARBA" id="ARBA00022833"/>
    </source>
</evidence>
<keyword evidence="1" id="KW-0862">Zinc</keyword>
<keyword evidence="4" id="KW-1185">Reference proteome</keyword>
<comment type="caution">
    <text evidence="2">The sequence shown here is derived from an EMBL/GenBank/DDBJ whole genome shotgun (WGS) entry which is preliminary data.</text>
</comment>
<proteinExistence type="predicted"/>
<gene>
    <name evidence="2" type="ORF">HFP15_00515</name>
    <name evidence="3" type="ORF">HFP15_00770</name>
</gene>
<dbReference type="EMBL" id="JAAXLS010000001">
    <property type="protein sequence ID" value="NKQ51410.1"/>
    <property type="molecule type" value="Genomic_DNA"/>
</dbReference>
<protein>
    <submittedName>
        <fullName evidence="2">PIG-L family deacetylase</fullName>
    </submittedName>
</protein>
<dbReference type="InterPro" id="IPR003737">
    <property type="entry name" value="GlcNAc_PI_deacetylase-related"/>
</dbReference>
<evidence type="ECO:0000313" key="2">
    <source>
        <dbReference type="EMBL" id="NKQ51362.1"/>
    </source>
</evidence>
<evidence type="ECO:0000313" key="3">
    <source>
        <dbReference type="EMBL" id="NKQ51410.1"/>
    </source>
</evidence>
<dbReference type="SUPFAM" id="SSF102588">
    <property type="entry name" value="LmbE-like"/>
    <property type="match status" value="1"/>
</dbReference>
<dbReference type="InterPro" id="IPR024078">
    <property type="entry name" value="LmbE-like_dom_sf"/>
</dbReference>